<dbReference type="Pfam" id="PF12802">
    <property type="entry name" value="MarR_2"/>
    <property type="match status" value="1"/>
</dbReference>
<name>A0ABS3B7Z8_9XANT</name>
<sequence>MDDTAPCRCTCFLLRRAARRTSQVYDRELSAVGLSLNEYSILRRAGTAQQLGALAERLGMDRSTLSRNLKPMQAAGWIEQRRGDDARQKLVVVSAAGRRLLKRALPHWERAQARIDALAGNAAIDALHRQLRQLERALCADREDAAA</sequence>
<keyword evidence="3" id="KW-1185">Reference proteome</keyword>
<dbReference type="SUPFAM" id="SSF46785">
    <property type="entry name" value="Winged helix' DNA-binding domain"/>
    <property type="match status" value="1"/>
</dbReference>
<dbReference type="PANTHER" id="PTHR33164:SF105">
    <property type="entry name" value="TRANSCRIPTIONAL REPRESSOR PROTEIN-RELATED"/>
    <property type="match status" value="1"/>
</dbReference>
<reference evidence="2 3" key="1">
    <citation type="submission" date="2021-02" db="EMBL/GenBank/DDBJ databases">
        <title>Taxonomically Unique Crown Gall-Associated Xanthomonas Stains Have Deficiency in Virulence Repertories.</title>
        <authorList>
            <person name="Mafakheri H."/>
            <person name="Taghavi S.M."/>
            <person name="Dimkic I."/>
            <person name="Nemanja K."/>
            <person name="Osdaghi E."/>
        </authorList>
    </citation>
    <scope>NUCLEOTIDE SEQUENCE [LARGE SCALE GENOMIC DNA]</scope>
    <source>
        <strain evidence="2 3">FX4</strain>
    </source>
</reference>
<dbReference type="Proteomes" id="UP000695802">
    <property type="component" value="Unassembled WGS sequence"/>
</dbReference>
<dbReference type="InterPro" id="IPR000835">
    <property type="entry name" value="HTH_MarR-typ"/>
</dbReference>
<feature type="domain" description="HTH marR-type" evidence="1">
    <location>
        <begin position="27"/>
        <end position="124"/>
    </location>
</feature>
<proteinExistence type="predicted"/>
<protein>
    <submittedName>
        <fullName evidence="2">Winged helix-turn-helix transcriptional regulator</fullName>
    </submittedName>
</protein>
<gene>
    <name evidence="2" type="ORF">JR064_19670</name>
</gene>
<accession>A0ABS3B7Z8</accession>
<dbReference type="RefSeq" id="WP_179566010.1">
    <property type="nucleotide sequence ID" value="NZ_JACSQX010000007.1"/>
</dbReference>
<dbReference type="InterPro" id="IPR036388">
    <property type="entry name" value="WH-like_DNA-bd_sf"/>
</dbReference>
<evidence type="ECO:0000313" key="3">
    <source>
        <dbReference type="Proteomes" id="UP000695802"/>
    </source>
</evidence>
<dbReference type="EMBL" id="JAFIWB010000029">
    <property type="protein sequence ID" value="MBN6104387.1"/>
    <property type="molecule type" value="Genomic_DNA"/>
</dbReference>
<dbReference type="InterPro" id="IPR039422">
    <property type="entry name" value="MarR/SlyA-like"/>
</dbReference>
<organism evidence="2 3">
    <name type="scientific">Xanthomonas bonasiae</name>
    <dbReference type="NCBI Taxonomy" id="2810351"/>
    <lineage>
        <taxon>Bacteria</taxon>
        <taxon>Pseudomonadati</taxon>
        <taxon>Pseudomonadota</taxon>
        <taxon>Gammaproteobacteria</taxon>
        <taxon>Lysobacterales</taxon>
        <taxon>Lysobacteraceae</taxon>
        <taxon>Xanthomonas</taxon>
    </lineage>
</organism>
<dbReference type="SMART" id="SM00347">
    <property type="entry name" value="HTH_MARR"/>
    <property type="match status" value="1"/>
</dbReference>
<dbReference type="Gene3D" id="1.10.10.10">
    <property type="entry name" value="Winged helix-like DNA-binding domain superfamily/Winged helix DNA-binding domain"/>
    <property type="match status" value="1"/>
</dbReference>
<evidence type="ECO:0000259" key="1">
    <source>
        <dbReference type="SMART" id="SM00347"/>
    </source>
</evidence>
<dbReference type="PANTHER" id="PTHR33164">
    <property type="entry name" value="TRANSCRIPTIONAL REGULATOR, MARR FAMILY"/>
    <property type="match status" value="1"/>
</dbReference>
<dbReference type="InterPro" id="IPR036390">
    <property type="entry name" value="WH_DNA-bd_sf"/>
</dbReference>
<evidence type="ECO:0000313" key="2">
    <source>
        <dbReference type="EMBL" id="MBN6104387.1"/>
    </source>
</evidence>
<comment type="caution">
    <text evidence="2">The sequence shown here is derived from an EMBL/GenBank/DDBJ whole genome shotgun (WGS) entry which is preliminary data.</text>
</comment>